<reference evidence="2" key="1">
    <citation type="journal article" date="2019" name="Int. J. Syst. Evol. Microbiol.">
        <title>The Global Catalogue of Microorganisms (GCM) 10K type strain sequencing project: providing services to taxonomists for standard genome sequencing and annotation.</title>
        <authorList>
            <consortium name="The Broad Institute Genomics Platform"/>
            <consortium name="The Broad Institute Genome Sequencing Center for Infectious Disease"/>
            <person name="Wu L."/>
            <person name="Ma J."/>
        </authorList>
    </citation>
    <scope>NUCLEOTIDE SEQUENCE [LARGE SCALE GENOMIC DNA]</scope>
    <source>
        <strain evidence="2">JCM 17494</strain>
    </source>
</reference>
<keyword evidence="2" id="KW-1185">Reference proteome</keyword>
<organism evidence="1 2">
    <name type="scientific">Lentzea roselyniae</name>
    <dbReference type="NCBI Taxonomy" id="531940"/>
    <lineage>
        <taxon>Bacteria</taxon>
        <taxon>Bacillati</taxon>
        <taxon>Actinomycetota</taxon>
        <taxon>Actinomycetes</taxon>
        <taxon>Pseudonocardiales</taxon>
        <taxon>Pseudonocardiaceae</taxon>
        <taxon>Lentzea</taxon>
    </lineage>
</organism>
<accession>A0ABP7C468</accession>
<protein>
    <submittedName>
        <fullName evidence="1">Uncharacterized protein</fullName>
    </submittedName>
</protein>
<dbReference type="EMBL" id="BAABBE010000034">
    <property type="protein sequence ID" value="GAA3678684.1"/>
    <property type="molecule type" value="Genomic_DNA"/>
</dbReference>
<evidence type="ECO:0000313" key="1">
    <source>
        <dbReference type="EMBL" id="GAA3678684.1"/>
    </source>
</evidence>
<comment type="caution">
    <text evidence="1">The sequence shown here is derived from an EMBL/GenBank/DDBJ whole genome shotgun (WGS) entry which is preliminary data.</text>
</comment>
<proteinExistence type="predicted"/>
<evidence type="ECO:0000313" key="2">
    <source>
        <dbReference type="Proteomes" id="UP001500711"/>
    </source>
</evidence>
<gene>
    <name evidence="1" type="ORF">GCM10022267_76800</name>
</gene>
<name>A0ABP7C468_9PSEU</name>
<sequence length="70" mass="7946">MLWSNSLAVPELATRIQRERRADLETTTGLLAQLFFCAEILAVPPGHGPLAEPARREADRLLESLKRRHR</sequence>
<dbReference type="Proteomes" id="UP001500711">
    <property type="component" value="Unassembled WGS sequence"/>
</dbReference>